<organism evidence="1 2">
    <name type="scientific">Elysia crispata</name>
    <name type="common">lettuce slug</name>
    <dbReference type="NCBI Taxonomy" id="231223"/>
    <lineage>
        <taxon>Eukaryota</taxon>
        <taxon>Metazoa</taxon>
        <taxon>Spiralia</taxon>
        <taxon>Lophotrochozoa</taxon>
        <taxon>Mollusca</taxon>
        <taxon>Gastropoda</taxon>
        <taxon>Heterobranchia</taxon>
        <taxon>Euthyneura</taxon>
        <taxon>Panpulmonata</taxon>
        <taxon>Sacoglossa</taxon>
        <taxon>Placobranchoidea</taxon>
        <taxon>Plakobranchidae</taxon>
        <taxon>Elysia</taxon>
    </lineage>
</organism>
<dbReference type="AlphaFoldDB" id="A0AAE1A7M2"/>
<comment type="caution">
    <text evidence="1">The sequence shown here is derived from an EMBL/GenBank/DDBJ whole genome shotgun (WGS) entry which is preliminary data.</text>
</comment>
<accession>A0AAE1A7M2</accession>
<reference evidence="1" key="1">
    <citation type="journal article" date="2023" name="G3 (Bethesda)">
        <title>A reference genome for the long-term kleptoplast-retaining sea slug Elysia crispata morphotype clarki.</title>
        <authorList>
            <person name="Eastman K.E."/>
            <person name="Pendleton A.L."/>
            <person name="Shaikh M.A."/>
            <person name="Suttiyut T."/>
            <person name="Ogas R."/>
            <person name="Tomko P."/>
            <person name="Gavelis G."/>
            <person name="Widhalm J.R."/>
            <person name="Wisecaver J.H."/>
        </authorList>
    </citation>
    <scope>NUCLEOTIDE SEQUENCE</scope>
    <source>
        <strain evidence="1">ECLA1</strain>
    </source>
</reference>
<evidence type="ECO:0000313" key="1">
    <source>
        <dbReference type="EMBL" id="KAK3782809.1"/>
    </source>
</evidence>
<dbReference type="EMBL" id="JAWDGP010002483">
    <property type="protein sequence ID" value="KAK3782809.1"/>
    <property type="molecule type" value="Genomic_DNA"/>
</dbReference>
<gene>
    <name evidence="1" type="ORF">RRG08_002444</name>
</gene>
<protein>
    <submittedName>
        <fullName evidence="1">Uncharacterized protein</fullName>
    </submittedName>
</protein>
<sequence>MGIGGGGGGVALWLEGGIQFPGGEERRAPPTWCHECNSPGALIHPPFSATDSLIQQAAVASARRPHRWNRFLFLLSVSTDSSESILERFIKFTGKVRYVNQRRGVKLNLRPIYSNRGDKISLQVNSSKFMSNDIMKRRRYEKNWGGGLGRPTYMLGSGRDWVVQRHCSQSPRAGSS</sequence>
<dbReference type="Proteomes" id="UP001283361">
    <property type="component" value="Unassembled WGS sequence"/>
</dbReference>
<proteinExistence type="predicted"/>
<name>A0AAE1A7M2_9GAST</name>
<evidence type="ECO:0000313" key="2">
    <source>
        <dbReference type="Proteomes" id="UP001283361"/>
    </source>
</evidence>
<keyword evidence="2" id="KW-1185">Reference proteome</keyword>